<accession>G0UYW7</accession>
<gene>
    <name evidence="2" type="ORF">TCIL3000_10_13700</name>
</gene>
<keyword evidence="1" id="KW-0812">Transmembrane</keyword>
<feature type="transmembrane region" description="Helical" evidence="1">
    <location>
        <begin position="51"/>
        <end position="69"/>
    </location>
</feature>
<keyword evidence="1" id="KW-0472">Membrane</keyword>
<dbReference type="VEuPathDB" id="TriTrypDB:TcIL3000_10_13700"/>
<evidence type="ECO:0000256" key="1">
    <source>
        <dbReference type="SAM" id="Phobius"/>
    </source>
</evidence>
<feature type="transmembrane region" description="Helical" evidence="1">
    <location>
        <begin position="89"/>
        <end position="110"/>
    </location>
</feature>
<keyword evidence="1" id="KW-1133">Transmembrane helix</keyword>
<protein>
    <submittedName>
        <fullName evidence="2">Uncharacterized protein TCIL3000_10_13700</fullName>
    </submittedName>
</protein>
<dbReference type="EMBL" id="HE575323">
    <property type="protein sequence ID" value="CCC94585.1"/>
    <property type="molecule type" value="Genomic_DNA"/>
</dbReference>
<feature type="transmembrane region" description="Helical" evidence="1">
    <location>
        <begin position="12"/>
        <end position="39"/>
    </location>
</feature>
<reference evidence="2" key="1">
    <citation type="journal article" date="2012" name="Proc. Natl. Acad. Sci. U.S.A.">
        <title>Antigenic diversity is generated by distinct evolutionary mechanisms in African trypanosome species.</title>
        <authorList>
            <person name="Jackson A.P."/>
            <person name="Berry A."/>
            <person name="Aslett M."/>
            <person name="Allison H.C."/>
            <person name="Burton P."/>
            <person name="Vavrova-Anderson J."/>
            <person name="Brown R."/>
            <person name="Browne H."/>
            <person name="Corton N."/>
            <person name="Hauser H."/>
            <person name="Gamble J."/>
            <person name="Gilderthorp R."/>
            <person name="Marcello L."/>
            <person name="McQuillan J."/>
            <person name="Otto T.D."/>
            <person name="Quail M.A."/>
            <person name="Sanders M.J."/>
            <person name="van Tonder A."/>
            <person name="Ginger M.L."/>
            <person name="Field M.C."/>
            <person name="Barry J.D."/>
            <person name="Hertz-Fowler C."/>
            <person name="Berriman M."/>
        </authorList>
    </citation>
    <scope>NUCLEOTIDE SEQUENCE</scope>
    <source>
        <strain evidence="2">IL3000</strain>
    </source>
</reference>
<organism evidence="2">
    <name type="scientific">Trypanosoma congolense (strain IL3000)</name>
    <dbReference type="NCBI Taxonomy" id="1068625"/>
    <lineage>
        <taxon>Eukaryota</taxon>
        <taxon>Discoba</taxon>
        <taxon>Euglenozoa</taxon>
        <taxon>Kinetoplastea</taxon>
        <taxon>Metakinetoplastina</taxon>
        <taxon>Trypanosomatida</taxon>
        <taxon>Trypanosomatidae</taxon>
        <taxon>Trypanosoma</taxon>
        <taxon>Nannomonas</taxon>
    </lineage>
</organism>
<sequence length="174" mass="20334">MTFYLMCYFKKLFFFLFLVGFFLIMNNSLIFFPMFFCLAPWGRFMLLCYSLAKYICYLLFAVALFYHTTPMILPMWNTLIGKGMLVSTVTDYFCSMALLFFIVYSFAFCFSDLPYEFIVVLRNVSHLSPLPQSFVYLMSNLFTCANDTQMGPLLILFYPTCRLLLISVSATEIV</sequence>
<evidence type="ECO:0000313" key="2">
    <source>
        <dbReference type="EMBL" id="CCC94585.1"/>
    </source>
</evidence>
<dbReference type="AlphaFoldDB" id="G0UYW7"/>
<name>G0UYW7_TRYCI</name>
<proteinExistence type="predicted"/>